<sequence>MYDSGELLTLPGYEDYVLLHFKRGGQLTVQRAHRVEADGQDARAVIIKSVPREHKQDCNMLTHEYRMLTKIRKQLELRQRAANSSLSRKVSRPRTSTNANRSALPALGCPEIHSSGNSNSNIASTASQSGSTSSLSSKSKDPDTKTTAKQSRPPGLSARGDSFHEVFPSSGAAMGASPAVDDRIPNALQLAETSAWIALVLEDFGGTSLREYTAASGVVGTVAGAPQSPASGAMPAMGGPGAFPSASAMPQHVRSGSQTYGRRLPVEDVLRISAQIADALDLIHSTRIMHKDVNPDNVIVRKAGGVLRVQLIDFNLAEDFGSSSQPAPNEHLDGTLLYMSPEQTGRMDRAVDYRTDLYSLGITMWELLTGSNPCTSRDPSEIVYFHLARDIGDPRDIEPSVPQPLVDIINKLVQKNPDDRYQSASGVCHDLRMLIEHIENTRGDIGLPANIQMPAAELTVAFKGWCHPLASKDFSPRLCFPSKLYGRDHDMAQIMRMYDRVSSGASSASLVCLNGPDGCGKSAIAKHISSEIAARGGTMIISNSGESDCETPYVEIASILEQLVCMILAESPDDIHVWETRLKAEIGMERLFTLATVVPSIRSIVGDAVCPNWQSTTTANRQVEVSKSVELFFGMFCRAKNPLVIFLNSLQAGLGTIGLVSHIIQHQSLRHFMIITGVSVVESDSFSDEIEMLANENSDIIMILNLAPLSITSIKAFLHDTIRPPINDVDQLADTIQRKTQGNPTHMRELLQFCEAEGILAFDSKQLGWTWNIREIETKVSVAEGIVQLLESQLQKLPPDTLTLLKHAAIIGDTAETRMLSALTGMDPPQIRHHMQYAVGAGIVSTIAGKTVDRTKSASSSINGDISMSTLNFQTIAGGGNGAPWAYKFAHGRVRVAASQLVAETERCQMHLSVARHMRALISEHEVDQYIFVLVEHNEKAGDLLVESERVYFVDLLVKAAYRFSDTGDYDKVASLLKKATSMLDQISPSNLWSEHYNVAFRAKYAYVMVLMRLRHSDAARAVVESLKPHIRESESIMFDTLVVELLKCEGHFAESLEAGRQLARKMGVEIPETREAVIANVRAALPELERLMDDPKYESLERPRISGDGNVAAFELNMRNMLWAARMSGDVPMSVLLTIRTCMFALRNGFGFYAYEFLGSSLRLFTGSVEIFNLPRARKIGDFILQKLPTLLGDQRALTALTIYVGYSIFWDFNEIWDFTAMIAQYTTESSLKEPAILSVSLFENLCLFTSGKSLYAIREYSRKLYNMIEGSLKTEIHTYSILCTQLDEFAMGIVPDAGRSKDVWLGIGKGMSDLLGLFSAFHFKHPDVVETLLPRVMLNKRAYAGTWLFMDTTTIVLACLAEKARLAETAQKKAELIAAVDLRIEILRMYAEANEKGVHVGKYHFAVAERERAAGNIAHALRAYELAIEHSRKHGNLIFEAWAFENEGMLWVELGAKRQAQECIRAATQAWQQWGADSKVQQLQRSYPEFAAPASTVSKRISRRFKSSTTSPANRTTFDNGPDGEDYLDTTVSFVGKSECSDGSRDDRSDGFVGCTVRNIVDIDVTTMLKVANSITSESNLHTLLSKIMEHLVTNTGATRAVFFLSNNGKMVINAELSTSAHISPSSTADSVTLSKGRDTDGSASPDMATTTSVTDDENAPKAPMSIINVVSRTQEPLVFTDVPTDAVYRKDPYLASVKPKSILCCPVKQQSRLIGVVYLENTMQNSAFTPNRIELVRSLMASAAMSIQNANLIKQNNELEEALRDTKDQTSSVGGPKYNLDAPIKRVFDAIEQVKARFDKNDPTVQTLDKVVKMLASDELFSANMDEINDENGRGLDQDTKTWIENSLLQKTSKASHATNNTQTQGQVQQNFAASELRTSNRSNSMLVNSSAFSRGSLSNFAHLTDPSVPKHVQLNYAEIDQYLEQASTAEFDIFHFAELTHGSPLYSMCVHFFKRLDLAEKFQINDTVVRNFFERVEAGYHKLPYHNSSHAADVLQTVAMLLLETELVEKFTALEIFCACVASAVHDLDHPGVNNNFLVQSHHPLATLYNDVAVLESHHASKAFEIAKHPEANIFHSLTMDQYRHARKSIISIVLATDLAQHFPIITRFKGKIAASSLKLEEEPDRQLVLEMAVKCGDLGNPTKVFELARRWTGLVMEEFFRQGDRERSLGLPVSMFMDRNDTNISKCQVGFLDVLVSPLFDAWTQFSKTKYIEFCQANMKRNREQWAAWDDSFDLFKESGGKVFENVVDMHLPPVTFGRRGSALHDSQTNLAGSSRPHFVYGSAAPLGKGFSPRTGIPEGQTTPAAQDSTQALASGGEAVKA</sequence>
<evidence type="ECO:0000256" key="6">
    <source>
        <dbReference type="SAM" id="MobiDB-lite"/>
    </source>
</evidence>
<dbReference type="Pfam" id="PF13191">
    <property type="entry name" value="AAA_16"/>
    <property type="match status" value="1"/>
</dbReference>
<evidence type="ECO:0000256" key="4">
    <source>
        <dbReference type="RuleBase" id="RU363067"/>
    </source>
</evidence>
<dbReference type="PROSITE" id="PS50011">
    <property type="entry name" value="PROTEIN_KINASE_DOM"/>
    <property type="match status" value="1"/>
</dbReference>
<name>A0ABR4N5H0_9FUNG</name>
<dbReference type="Pfam" id="PF00233">
    <property type="entry name" value="PDEase_I"/>
    <property type="match status" value="1"/>
</dbReference>
<keyword evidence="1" id="KW-0140">cGMP</keyword>
<keyword evidence="2 4" id="KW-0479">Metal-binding</keyword>
<dbReference type="SUPFAM" id="SSF109604">
    <property type="entry name" value="HD-domain/PDEase-like"/>
    <property type="match status" value="1"/>
</dbReference>
<feature type="compositionally biased region" description="Polar residues" evidence="6">
    <location>
        <begin position="1509"/>
        <end position="1521"/>
    </location>
</feature>
<protein>
    <recommendedName>
        <fullName evidence="4">Phosphodiesterase</fullName>
        <ecNumber evidence="4">3.1.4.-</ecNumber>
    </recommendedName>
</protein>
<feature type="domain" description="Protein kinase" evidence="7">
    <location>
        <begin position="15"/>
        <end position="432"/>
    </location>
</feature>
<dbReference type="PROSITE" id="PS00126">
    <property type="entry name" value="PDEASE_I_1"/>
    <property type="match status" value="1"/>
</dbReference>
<evidence type="ECO:0000256" key="3">
    <source>
        <dbReference type="ARBA" id="ARBA00022801"/>
    </source>
</evidence>
<feature type="compositionally biased region" description="Polar residues" evidence="6">
    <location>
        <begin position="81"/>
        <end position="101"/>
    </location>
</feature>
<evidence type="ECO:0000259" key="7">
    <source>
        <dbReference type="PROSITE" id="PS50011"/>
    </source>
</evidence>
<dbReference type="InterPro" id="IPR041664">
    <property type="entry name" value="AAA_16"/>
</dbReference>
<dbReference type="InterPro" id="IPR023088">
    <property type="entry name" value="PDEase"/>
</dbReference>
<dbReference type="SMART" id="SM00065">
    <property type="entry name" value="GAF"/>
    <property type="match status" value="1"/>
</dbReference>
<dbReference type="InterPro" id="IPR011009">
    <property type="entry name" value="Kinase-like_dom_sf"/>
</dbReference>
<comment type="caution">
    <text evidence="9">The sequence shown here is derived from an EMBL/GenBank/DDBJ whole genome shotgun (WGS) entry which is preliminary data.</text>
</comment>
<dbReference type="Gene3D" id="1.10.1300.10">
    <property type="entry name" value="3'5'-cyclic nucleotide phosphodiesterase, catalytic domain"/>
    <property type="match status" value="1"/>
</dbReference>
<reference evidence="9 10" key="1">
    <citation type="submission" date="2023-09" db="EMBL/GenBank/DDBJ databases">
        <title>Pangenome analysis of Batrachochytrium dendrobatidis and related Chytrids.</title>
        <authorList>
            <person name="Yacoub M.N."/>
            <person name="Stajich J.E."/>
            <person name="James T.Y."/>
        </authorList>
    </citation>
    <scope>NUCLEOTIDE SEQUENCE [LARGE SCALE GENOMIC DNA]</scope>
    <source>
        <strain evidence="9 10">JEL0888</strain>
    </source>
</reference>
<dbReference type="Proteomes" id="UP001527925">
    <property type="component" value="Unassembled WGS sequence"/>
</dbReference>
<dbReference type="InterPro" id="IPR036971">
    <property type="entry name" value="PDEase_catalytic_dom_sf"/>
</dbReference>
<dbReference type="InterPro" id="IPR011990">
    <property type="entry name" value="TPR-like_helical_dom_sf"/>
</dbReference>
<feature type="region of interest" description="Disordered" evidence="6">
    <location>
        <begin position="79"/>
        <end position="170"/>
    </location>
</feature>
<dbReference type="EC" id="3.1.4.-" evidence="4"/>
<feature type="region of interest" description="Disordered" evidence="6">
    <location>
        <begin position="1503"/>
        <end position="1524"/>
    </location>
</feature>
<dbReference type="Gene3D" id="3.30.450.40">
    <property type="match status" value="1"/>
</dbReference>
<evidence type="ECO:0000256" key="5">
    <source>
        <dbReference type="SAM" id="Coils"/>
    </source>
</evidence>
<dbReference type="Pfam" id="PF00069">
    <property type="entry name" value="Pkinase"/>
    <property type="match status" value="1"/>
</dbReference>
<dbReference type="PROSITE" id="PS51845">
    <property type="entry name" value="PDEASE_I_2"/>
    <property type="match status" value="1"/>
</dbReference>
<evidence type="ECO:0000256" key="2">
    <source>
        <dbReference type="ARBA" id="ARBA00022723"/>
    </source>
</evidence>
<feature type="coiled-coil region" evidence="5">
    <location>
        <begin position="1745"/>
        <end position="1772"/>
    </location>
</feature>
<feature type="compositionally biased region" description="Low complexity" evidence="6">
    <location>
        <begin position="123"/>
        <end position="137"/>
    </location>
</feature>
<feature type="compositionally biased region" description="Polar residues" evidence="6">
    <location>
        <begin position="2305"/>
        <end position="2318"/>
    </location>
</feature>
<dbReference type="CDD" id="cd14014">
    <property type="entry name" value="STKc_PknB_like"/>
    <property type="match status" value="1"/>
</dbReference>
<organism evidence="9 10">
    <name type="scientific">Polyrhizophydium stewartii</name>
    <dbReference type="NCBI Taxonomy" id="2732419"/>
    <lineage>
        <taxon>Eukaryota</taxon>
        <taxon>Fungi</taxon>
        <taxon>Fungi incertae sedis</taxon>
        <taxon>Chytridiomycota</taxon>
        <taxon>Chytridiomycota incertae sedis</taxon>
        <taxon>Chytridiomycetes</taxon>
        <taxon>Rhizophydiales</taxon>
        <taxon>Rhizophydiales incertae sedis</taxon>
        <taxon>Polyrhizophydium</taxon>
    </lineage>
</organism>
<evidence type="ECO:0000256" key="1">
    <source>
        <dbReference type="ARBA" id="ARBA00022535"/>
    </source>
</evidence>
<dbReference type="EMBL" id="JADGIZ020000030">
    <property type="protein sequence ID" value="KAL2914797.1"/>
    <property type="molecule type" value="Genomic_DNA"/>
</dbReference>
<keyword evidence="3 4" id="KW-0378">Hydrolase</keyword>
<dbReference type="PRINTS" id="PR00387">
    <property type="entry name" value="PDIESTERASE1"/>
</dbReference>
<dbReference type="SUPFAM" id="SSF52540">
    <property type="entry name" value="P-loop containing nucleoside triphosphate hydrolases"/>
    <property type="match status" value="1"/>
</dbReference>
<evidence type="ECO:0000259" key="8">
    <source>
        <dbReference type="PROSITE" id="PS51845"/>
    </source>
</evidence>
<gene>
    <name evidence="9" type="primary">CHK1_1</name>
    <name evidence="9" type="ORF">HK105_205728</name>
</gene>
<dbReference type="Gene3D" id="1.10.510.10">
    <property type="entry name" value="Transferase(Phosphotransferase) domain 1"/>
    <property type="match status" value="1"/>
</dbReference>
<dbReference type="InterPro" id="IPR003018">
    <property type="entry name" value="GAF"/>
</dbReference>
<comment type="cofactor">
    <cofactor evidence="4">
        <name>a divalent metal cation</name>
        <dbReference type="ChEBI" id="CHEBI:60240"/>
    </cofactor>
    <text evidence="4">Binds 2 divalent metal cations per subunit. Site 1 may preferentially bind zinc ions, while site 2 has a preference for magnesium and/or manganese ions.</text>
</comment>
<dbReference type="InterPro" id="IPR003607">
    <property type="entry name" value="HD/PDEase_dom"/>
</dbReference>
<feature type="region of interest" description="Disordered" evidence="6">
    <location>
        <begin position="1625"/>
        <end position="1663"/>
    </location>
</feature>
<feature type="compositionally biased region" description="Polar residues" evidence="6">
    <location>
        <begin position="1625"/>
        <end position="1636"/>
    </location>
</feature>
<dbReference type="SUPFAM" id="SSF55781">
    <property type="entry name" value="GAF domain-like"/>
    <property type="match status" value="1"/>
</dbReference>
<evidence type="ECO:0000313" key="10">
    <source>
        <dbReference type="Proteomes" id="UP001527925"/>
    </source>
</evidence>
<keyword evidence="9" id="KW-0418">Kinase</keyword>
<keyword evidence="10" id="KW-1185">Reference proteome</keyword>
<dbReference type="PANTHER" id="PTHR11347">
    <property type="entry name" value="CYCLIC NUCLEOTIDE PHOSPHODIESTERASE"/>
    <property type="match status" value="1"/>
</dbReference>
<accession>A0ABR4N5H0</accession>
<dbReference type="CDD" id="cd00077">
    <property type="entry name" value="HDc"/>
    <property type="match status" value="1"/>
</dbReference>
<proteinExistence type="inferred from homology"/>
<feature type="domain" description="PDEase" evidence="8">
    <location>
        <begin position="1908"/>
        <end position="2238"/>
    </location>
</feature>
<dbReference type="InterPro" id="IPR000719">
    <property type="entry name" value="Prot_kinase_dom"/>
</dbReference>
<feature type="region of interest" description="Disordered" evidence="6">
    <location>
        <begin position="2297"/>
        <end position="2327"/>
    </location>
</feature>
<dbReference type="InterPro" id="IPR029016">
    <property type="entry name" value="GAF-like_dom_sf"/>
</dbReference>
<dbReference type="SUPFAM" id="SSF56112">
    <property type="entry name" value="Protein kinase-like (PK-like)"/>
    <property type="match status" value="1"/>
</dbReference>
<keyword evidence="9" id="KW-0808">Transferase</keyword>
<dbReference type="InterPro" id="IPR027417">
    <property type="entry name" value="P-loop_NTPase"/>
</dbReference>
<dbReference type="InterPro" id="IPR023174">
    <property type="entry name" value="PDEase_CS"/>
</dbReference>
<dbReference type="Pfam" id="PF01590">
    <property type="entry name" value="GAF"/>
    <property type="match status" value="1"/>
</dbReference>
<dbReference type="SUPFAM" id="SSF48452">
    <property type="entry name" value="TPR-like"/>
    <property type="match status" value="1"/>
</dbReference>
<keyword evidence="5" id="KW-0175">Coiled coil</keyword>
<evidence type="ECO:0000313" key="9">
    <source>
        <dbReference type="EMBL" id="KAL2914797.1"/>
    </source>
</evidence>
<dbReference type="InterPro" id="IPR002073">
    <property type="entry name" value="PDEase_catalytic_dom"/>
</dbReference>
<dbReference type="GO" id="GO:0004673">
    <property type="term" value="F:protein histidine kinase activity"/>
    <property type="evidence" value="ECO:0007669"/>
    <property type="project" value="UniProtKB-EC"/>
</dbReference>
<comment type="similarity">
    <text evidence="4">Belongs to the cyclic nucleotide phosphodiesterase family.</text>
</comment>
<dbReference type="SMART" id="SM00471">
    <property type="entry name" value="HDc"/>
    <property type="match status" value="1"/>
</dbReference>